<evidence type="ECO:0000313" key="4">
    <source>
        <dbReference type="Proteomes" id="UP000789342"/>
    </source>
</evidence>
<comment type="caution">
    <text evidence="3">The sequence shown here is derived from an EMBL/GenBank/DDBJ whole genome shotgun (WGS) entry which is preliminary data.</text>
</comment>
<dbReference type="Proteomes" id="UP000789342">
    <property type="component" value="Unassembled WGS sequence"/>
</dbReference>
<dbReference type="PANTHER" id="PTHR45339">
    <property type="entry name" value="HYBRID SIGNAL TRANSDUCTION HISTIDINE KINASE J"/>
    <property type="match status" value="1"/>
</dbReference>
<name>A0A9N9JE02_9GLOM</name>
<evidence type="ECO:0000313" key="3">
    <source>
        <dbReference type="EMBL" id="CAG8777573.1"/>
    </source>
</evidence>
<evidence type="ECO:0000256" key="1">
    <source>
        <dbReference type="ARBA" id="ARBA00022553"/>
    </source>
</evidence>
<organism evidence="3 4">
    <name type="scientific">Acaulospora morrowiae</name>
    <dbReference type="NCBI Taxonomy" id="94023"/>
    <lineage>
        <taxon>Eukaryota</taxon>
        <taxon>Fungi</taxon>
        <taxon>Fungi incertae sedis</taxon>
        <taxon>Mucoromycota</taxon>
        <taxon>Glomeromycotina</taxon>
        <taxon>Glomeromycetes</taxon>
        <taxon>Diversisporales</taxon>
        <taxon>Acaulosporaceae</taxon>
        <taxon>Acaulospora</taxon>
    </lineage>
</organism>
<reference evidence="3" key="1">
    <citation type="submission" date="2021-06" db="EMBL/GenBank/DDBJ databases">
        <authorList>
            <person name="Kallberg Y."/>
            <person name="Tangrot J."/>
            <person name="Rosling A."/>
        </authorList>
    </citation>
    <scope>NUCLEOTIDE SEQUENCE</scope>
    <source>
        <strain evidence="3">CL551</strain>
    </source>
</reference>
<feature type="non-terminal residue" evidence="3">
    <location>
        <position position="1"/>
    </location>
</feature>
<dbReference type="AlphaFoldDB" id="A0A9N9JE02"/>
<proteinExistence type="predicted"/>
<dbReference type="OrthoDB" id="5378913at2759"/>
<feature type="region of interest" description="Disordered" evidence="2">
    <location>
        <begin position="197"/>
        <end position="230"/>
    </location>
</feature>
<keyword evidence="4" id="KW-1185">Reference proteome</keyword>
<feature type="non-terminal residue" evidence="3">
    <location>
        <position position="268"/>
    </location>
</feature>
<dbReference type="PANTHER" id="PTHR45339:SF5">
    <property type="entry name" value="HISTIDINE KINASE"/>
    <property type="match status" value="1"/>
</dbReference>
<evidence type="ECO:0000256" key="2">
    <source>
        <dbReference type="SAM" id="MobiDB-lite"/>
    </source>
</evidence>
<protein>
    <submittedName>
        <fullName evidence="3">869_t:CDS:1</fullName>
    </submittedName>
</protein>
<sequence>ELGKGSRFWFTWNVESIPSTTQPIVAGQSSLSYPLTGRTGHILLIDPVSAARDVLAKFVGKERVEAFGTVEGGIVSAKIRKKQNDVYDYVIFNVLEDNMDDIKRAIKELGIICGEDHLRIVLMIFWSSEGQRMAKEIEEQAIILRKPVTPKRLLNCLCRRETYKSIPDENRDVTKSLIDLSGEKNRHSLHINMSIDDELSSNKNHDKDPLKRANLKRTCPEDEDTQISDGDRKLKSRTRFNSKSKCILCVEDNPINLKVIQHQLMRLG</sequence>
<dbReference type="EMBL" id="CAJVPV010050304">
    <property type="protein sequence ID" value="CAG8777573.1"/>
    <property type="molecule type" value="Genomic_DNA"/>
</dbReference>
<accession>A0A9N9JE02</accession>
<gene>
    <name evidence="3" type="ORF">AMORRO_LOCUS17047</name>
</gene>
<keyword evidence="1" id="KW-0597">Phosphoprotein</keyword>